<name>A0A9D2NSV9_9FIRM</name>
<dbReference type="PROSITE" id="PS00018">
    <property type="entry name" value="EF_HAND_1"/>
    <property type="match status" value="1"/>
</dbReference>
<sequence>MKKKNVALLMAAALLISQNAVYVNAEASGVNAAAQQTETESEEQTAQEIPDADIFDVDFINGTEDKSALTNELGATIGNPVIEMSSELHKNIAKFDGSSAYLYPFSQEKYDLFDENLTMECMVKFNSVPSSGEYEIFSNQQSGGIGIALENGELTFFAHVGGAYRTPKASVRPGQWYHVAGVVEGDSVRLYVNGVLQDEVTAPSAGVHFPSGSGAWNMVLGGDSDGSGGAQFLINADLSFARLYSSALDDEQLLTLSEQSFEGADIEELKPQNVGLGLISSGGTAEEGEWNLNLHANGDQIGSIDRIEYDLVYDPSLLSYEGIQHAMSGVTVTETEEGRLHVVSSAPLSTDDFGTYGTTRLGKLNFKTGDAQGDETTLIRTEKFKAYAGGSDVTAQMETQPSAEKELKIYAKDSLDINGDGIVGAGDVALADDSMKAAAAQQAAIYPYKHVVILTLDGAGQAWNPDAVYYAENNSVIPTKRTDAETMAKRTNTYAMELLNEEFATSYTAQCVSPSISAQNYSSILHGVPWLDVPSEYQVTNDIASAEYYADFGKETSLYSSIFKAVQEAFPERQNAAFAEWTQILNGIIEPDAQVIGKGSASKESFYDVADYIRSNAFKNTAVVYMQSDWLDHVGHSTGYYNDIFWSEAAQYDDFYKAVVDALKETGEYDETLIITNADHGGSGTSHGSSDPSNMDIFIGVGGQTVDSGKRLEGGTNADISPLALAGLRISQPESMTGEVFDESAFLTQEEMSRKNRDVEEITMTRDGSRALISLDNAKNEVRAVDMVVSLNGAEIGDIDAKGGEILRQEVKDGELYLTISYDSQPKEIAGIEFASLGDDQAEVKEIMLGTAEGEEIYPDLLNTQGDLGDDPADPGDGEDPDGSNPGGGEDPDGSRPDDGENPGSGASDDGKDPNGSGDGNAPSGGNGSGTGAGQTTGRAAKTGDGFPAAGAAAGMMCAGAAAAWGLNRKRRNI</sequence>
<keyword evidence="4" id="KW-0812">Transmembrane</keyword>
<evidence type="ECO:0000313" key="7">
    <source>
        <dbReference type="EMBL" id="HJC38001.1"/>
    </source>
</evidence>
<dbReference type="Proteomes" id="UP000823894">
    <property type="component" value="Unassembled WGS sequence"/>
</dbReference>
<dbReference type="InterPro" id="IPR002591">
    <property type="entry name" value="Phosphodiest/P_Trfase"/>
</dbReference>
<comment type="caution">
    <text evidence="7">The sequence shown here is derived from an EMBL/GenBank/DDBJ whole genome shotgun (WGS) entry which is preliminary data.</text>
</comment>
<keyword evidence="4" id="KW-1133">Transmembrane helix</keyword>
<dbReference type="EMBL" id="DWWK01000036">
    <property type="protein sequence ID" value="HJC38001.1"/>
    <property type="molecule type" value="Genomic_DNA"/>
</dbReference>
<evidence type="ECO:0000256" key="1">
    <source>
        <dbReference type="ARBA" id="ARBA00022729"/>
    </source>
</evidence>
<protein>
    <submittedName>
        <fullName evidence="7">Alkaline phosphatase family protein</fullName>
    </submittedName>
</protein>
<feature type="signal peptide" evidence="5">
    <location>
        <begin position="1"/>
        <end position="22"/>
    </location>
</feature>
<dbReference type="Pfam" id="PF01663">
    <property type="entry name" value="Phosphodiest"/>
    <property type="match status" value="1"/>
</dbReference>
<feature type="compositionally biased region" description="Acidic residues" evidence="3">
    <location>
        <begin position="868"/>
        <end position="882"/>
    </location>
</feature>
<dbReference type="InterPro" id="IPR018247">
    <property type="entry name" value="EF_Hand_1_Ca_BS"/>
</dbReference>
<dbReference type="InterPro" id="IPR006558">
    <property type="entry name" value="LamG-like"/>
</dbReference>
<dbReference type="InterPro" id="IPR013320">
    <property type="entry name" value="ConA-like_dom_sf"/>
</dbReference>
<accession>A0A9D2NSV9</accession>
<feature type="region of interest" description="Disordered" evidence="3">
    <location>
        <begin position="861"/>
        <end position="951"/>
    </location>
</feature>
<dbReference type="SUPFAM" id="SSF53649">
    <property type="entry name" value="Alkaline phosphatase-like"/>
    <property type="match status" value="1"/>
</dbReference>
<feature type="compositionally biased region" description="Gly residues" evidence="3">
    <location>
        <begin position="917"/>
        <end position="935"/>
    </location>
</feature>
<dbReference type="Pfam" id="PF13385">
    <property type="entry name" value="Laminin_G_3"/>
    <property type="match status" value="1"/>
</dbReference>
<gene>
    <name evidence="7" type="ORF">H9757_02895</name>
</gene>
<feature type="transmembrane region" description="Helical" evidence="4">
    <location>
        <begin position="947"/>
        <end position="967"/>
    </location>
</feature>
<feature type="chain" id="PRO_5038887315" evidence="5">
    <location>
        <begin position="23"/>
        <end position="974"/>
    </location>
</feature>
<reference evidence="7" key="1">
    <citation type="journal article" date="2021" name="PeerJ">
        <title>Extensive microbial diversity within the chicken gut microbiome revealed by metagenomics and culture.</title>
        <authorList>
            <person name="Gilroy R."/>
            <person name="Ravi A."/>
            <person name="Getino M."/>
            <person name="Pursley I."/>
            <person name="Horton D.L."/>
            <person name="Alikhan N.F."/>
            <person name="Baker D."/>
            <person name="Gharbi K."/>
            <person name="Hall N."/>
            <person name="Watson M."/>
            <person name="Adriaenssens E.M."/>
            <person name="Foster-Nyarko E."/>
            <person name="Jarju S."/>
            <person name="Secka A."/>
            <person name="Antonio M."/>
            <person name="Oren A."/>
            <person name="Chaudhuri R.R."/>
            <person name="La Ragione R."/>
            <person name="Hildebrand F."/>
            <person name="Pallen M.J."/>
        </authorList>
    </citation>
    <scope>NUCLEOTIDE SEQUENCE</scope>
    <source>
        <strain evidence="7">ChiGjej1B1-1692</strain>
    </source>
</reference>
<dbReference type="SMART" id="SM00560">
    <property type="entry name" value="LamGL"/>
    <property type="match status" value="1"/>
</dbReference>
<evidence type="ECO:0000313" key="8">
    <source>
        <dbReference type="Proteomes" id="UP000823894"/>
    </source>
</evidence>
<dbReference type="Gene3D" id="3.40.720.10">
    <property type="entry name" value="Alkaline Phosphatase, subunit A"/>
    <property type="match status" value="1"/>
</dbReference>
<evidence type="ECO:0000256" key="4">
    <source>
        <dbReference type="SAM" id="Phobius"/>
    </source>
</evidence>
<feature type="domain" description="LamG-like jellyroll fold" evidence="6">
    <location>
        <begin position="115"/>
        <end position="251"/>
    </location>
</feature>
<dbReference type="AlphaFoldDB" id="A0A9D2NSV9"/>
<feature type="compositionally biased region" description="Low complexity" evidence="3">
    <location>
        <begin position="936"/>
        <end position="951"/>
    </location>
</feature>
<keyword evidence="2" id="KW-1015">Disulfide bond</keyword>
<evidence type="ECO:0000256" key="5">
    <source>
        <dbReference type="SAM" id="SignalP"/>
    </source>
</evidence>
<evidence type="ECO:0000256" key="2">
    <source>
        <dbReference type="ARBA" id="ARBA00023157"/>
    </source>
</evidence>
<keyword evidence="4" id="KW-0472">Membrane</keyword>
<evidence type="ECO:0000259" key="6">
    <source>
        <dbReference type="SMART" id="SM00560"/>
    </source>
</evidence>
<dbReference type="SUPFAM" id="SSF49899">
    <property type="entry name" value="Concanavalin A-like lectins/glucanases"/>
    <property type="match status" value="1"/>
</dbReference>
<organism evidence="7 8">
    <name type="scientific">Candidatus Mediterraneibacter faecigallinarum</name>
    <dbReference type="NCBI Taxonomy" id="2838669"/>
    <lineage>
        <taxon>Bacteria</taxon>
        <taxon>Bacillati</taxon>
        <taxon>Bacillota</taxon>
        <taxon>Clostridia</taxon>
        <taxon>Lachnospirales</taxon>
        <taxon>Lachnospiraceae</taxon>
        <taxon>Mediterraneibacter</taxon>
    </lineage>
</organism>
<evidence type="ECO:0000256" key="3">
    <source>
        <dbReference type="SAM" id="MobiDB-lite"/>
    </source>
</evidence>
<dbReference type="Gene3D" id="2.60.120.200">
    <property type="match status" value="1"/>
</dbReference>
<keyword evidence="1 5" id="KW-0732">Signal</keyword>
<reference evidence="7" key="2">
    <citation type="submission" date="2021-04" db="EMBL/GenBank/DDBJ databases">
        <authorList>
            <person name="Gilroy R."/>
        </authorList>
    </citation>
    <scope>NUCLEOTIDE SEQUENCE</scope>
    <source>
        <strain evidence="7">ChiGjej1B1-1692</strain>
    </source>
</reference>
<dbReference type="InterPro" id="IPR017850">
    <property type="entry name" value="Alkaline_phosphatase_core_sf"/>
</dbReference>
<proteinExistence type="predicted"/>